<gene>
    <name evidence="2" type="ORF">J5X90_11650</name>
</gene>
<dbReference type="EMBL" id="CP072425">
    <property type="protein sequence ID" value="QTL34223.1"/>
    <property type="molecule type" value="Genomic_DNA"/>
</dbReference>
<dbReference type="Pfam" id="PF13480">
    <property type="entry name" value="Acetyltransf_6"/>
    <property type="match status" value="1"/>
</dbReference>
<reference evidence="2 3" key="1">
    <citation type="submission" date="2021-03" db="EMBL/GenBank/DDBJ databases">
        <title>Complete Genome of Pseudoalteromonas viridis Strain BBR56, a new biocontrol bacterial candidate.</title>
        <authorList>
            <person name="Handayani D.P."/>
            <person name="Isnansetyo A."/>
            <person name="Istiqomah I."/>
            <person name="Jumina J."/>
        </authorList>
    </citation>
    <scope>NUCLEOTIDE SEQUENCE [LARGE SCALE GENOMIC DNA]</scope>
    <source>
        <strain evidence="2 3">BBR56</strain>
    </source>
</reference>
<dbReference type="Gene3D" id="3.40.630.30">
    <property type="match status" value="1"/>
</dbReference>
<accession>A0ABX7V017</accession>
<organism evidence="2 3">
    <name type="scientific">Pseudoalteromonas viridis</name>
    <dbReference type="NCBI Taxonomy" id="339617"/>
    <lineage>
        <taxon>Bacteria</taxon>
        <taxon>Pseudomonadati</taxon>
        <taxon>Pseudomonadota</taxon>
        <taxon>Gammaproteobacteria</taxon>
        <taxon>Alteromonadales</taxon>
        <taxon>Pseudoalteromonadaceae</taxon>
        <taxon>Pseudoalteromonas</taxon>
    </lineage>
</organism>
<dbReference type="InterPro" id="IPR038740">
    <property type="entry name" value="BioF2-like_GNAT_dom"/>
</dbReference>
<evidence type="ECO:0000259" key="1">
    <source>
        <dbReference type="Pfam" id="PF13480"/>
    </source>
</evidence>
<feature type="domain" description="BioF2-like acetyltransferase" evidence="1">
    <location>
        <begin position="175"/>
        <end position="298"/>
    </location>
</feature>
<proteinExistence type="predicted"/>
<evidence type="ECO:0000313" key="2">
    <source>
        <dbReference type="EMBL" id="QTL34223.1"/>
    </source>
</evidence>
<sequence>MSCISNYRILPAQLDTQWDQFVKQSKTSTPFSLSSFILPLNTHYQAYYCTKGDERVAGLLLLLDSAGKRVTGHDLVVHDGVFFKDFKSLNKAQTYSEQFKALQCIAEFLASEFSETVLTLPPSIQDIRPFLWVNYHEPLPMFSESVRYTSFIDIAEFRLERSLEACELYSQASVSRRQQIRYGLKKGIKVEPSQSIDLFLSLYESTFIRQGVALRETLIPEMRALLTSLNEQGDIRIFEAKNVQGQTGSIAIFLLLNDSAYYLFGANDYDLRHQHMGTMVLWEAFYRLAAEGINKVDLEGVNSPDRGWFKLSFGGTLNPYYSLHFESK</sequence>
<dbReference type="Proteomes" id="UP000665025">
    <property type="component" value="Chromosome 1"/>
</dbReference>
<dbReference type="PANTHER" id="PTHR36174">
    <property type="entry name" value="LIPID II:GLYCINE GLYCYLTRANSFERASE"/>
    <property type="match status" value="1"/>
</dbReference>
<evidence type="ECO:0000313" key="3">
    <source>
        <dbReference type="Proteomes" id="UP000665025"/>
    </source>
</evidence>
<keyword evidence="3" id="KW-1185">Reference proteome</keyword>
<name>A0ABX7V017_9GAMM</name>
<dbReference type="InterPro" id="IPR016181">
    <property type="entry name" value="Acyl_CoA_acyltransferase"/>
</dbReference>
<protein>
    <submittedName>
        <fullName evidence="2">GNAT family N-acetyltransferase</fullName>
    </submittedName>
</protein>
<dbReference type="RefSeq" id="WP_209051369.1">
    <property type="nucleotide sequence ID" value="NZ_CP072425.1"/>
</dbReference>
<dbReference type="InterPro" id="IPR050644">
    <property type="entry name" value="PG_Glycine_Bridge_Synth"/>
</dbReference>
<dbReference type="SUPFAM" id="SSF55729">
    <property type="entry name" value="Acyl-CoA N-acyltransferases (Nat)"/>
    <property type="match status" value="1"/>
</dbReference>
<dbReference type="PANTHER" id="PTHR36174:SF1">
    <property type="entry name" value="LIPID II:GLYCINE GLYCYLTRANSFERASE"/>
    <property type="match status" value="1"/>
</dbReference>